<gene>
    <name evidence="2" type="ORF">F3087_25635</name>
</gene>
<evidence type="ECO:0000313" key="2">
    <source>
        <dbReference type="EMBL" id="KAA8886003.1"/>
    </source>
</evidence>
<dbReference type="Proteomes" id="UP000323876">
    <property type="component" value="Unassembled WGS sequence"/>
</dbReference>
<proteinExistence type="predicted"/>
<protein>
    <submittedName>
        <fullName evidence="2">Uncharacterized protein</fullName>
    </submittedName>
</protein>
<dbReference type="AlphaFoldDB" id="A0A5N0EAN8"/>
<evidence type="ECO:0000313" key="3">
    <source>
        <dbReference type="Proteomes" id="UP000323876"/>
    </source>
</evidence>
<dbReference type="OrthoDB" id="9967963at2"/>
<dbReference type="RefSeq" id="WP_150404578.1">
    <property type="nucleotide sequence ID" value="NZ_VXLC01000014.1"/>
</dbReference>
<feature type="chain" id="PRO_5024324296" evidence="1">
    <location>
        <begin position="30"/>
        <end position="76"/>
    </location>
</feature>
<organism evidence="2 3">
    <name type="scientific">Nocardia colli</name>
    <dbReference type="NCBI Taxonomy" id="2545717"/>
    <lineage>
        <taxon>Bacteria</taxon>
        <taxon>Bacillati</taxon>
        <taxon>Actinomycetota</taxon>
        <taxon>Actinomycetes</taxon>
        <taxon>Mycobacteriales</taxon>
        <taxon>Nocardiaceae</taxon>
        <taxon>Nocardia</taxon>
    </lineage>
</organism>
<comment type="caution">
    <text evidence="2">The sequence shown here is derived from an EMBL/GenBank/DDBJ whole genome shotgun (WGS) entry which is preliminary data.</text>
</comment>
<dbReference type="EMBL" id="VXLC01000014">
    <property type="protein sequence ID" value="KAA8886003.1"/>
    <property type="molecule type" value="Genomic_DNA"/>
</dbReference>
<sequence length="76" mass="7779">MVTKTVAMGFVVLAASGLAMLGGAGSAVADAPQPRVYPGLSMSECLKLTDDARRKGAVTAQCLPDGPNKKAVITFR</sequence>
<feature type="signal peptide" evidence="1">
    <location>
        <begin position="1"/>
        <end position="29"/>
    </location>
</feature>
<keyword evidence="1" id="KW-0732">Signal</keyword>
<reference evidence="2 3" key="1">
    <citation type="submission" date="2019-09" db="EMBL/GenBank/DDBJ databases">
        <authorList>
            <person name="Wang X."/>
        </authorList>
    </citation>
    <scope>NUCLEOTIDE SEQUENCE [LARGE SCALE GENOMIC DNA]</scope>
    <source>
        <strain evidence="2 3">CICC 11023</strain>
    </source>
</reference>
<name>A0A5N0EAN8_9NOCA</name>
<keyword evidence="3" id="KW-1185">Reference proteome</keyword>
<evidence type="ECO:0000256" key="1">
    <source>
        <dbReference type="SAM" id="SignalP"/>
    </source>
</evidence>
<accession>A0A5N0EAN8</accession>